<protein>
    <recommendedName>
        <fullName evidence="4">Lipoprotein</fullName>
    </recommendedName>
</protein>
<evidence type="ECO:0000256" key="1">
    <source>
        <dbReference type="SAM" id="MobiDB-lite"/>
    </source>
</evidence>
<name>A0A3Q8I7V6_9BACT</name>
<evidence type="ECO:0000313" key="3">
    <source>
        <dbReference type="EMBL" id="AYM52319.1"/>
    </source>
</evidence>
<dbReference type="InterPro" id="IPR049656">
    <property type="entry name" value="MXAN_6627.5-like"/>
</dbReference>
<feature type="region of interest" description="Disordered" evidence="1">
    <location>
        <begin position="29"/>
        <end position="61"/>
    </location>
</feature>
<sequence>MAPLSLRTYLLTAAIAVCLGVPWDAHAQTGGGDGGTSSAPDASVGEGGADRDNPEGEDGVGRVVVNCRSSSDCSPRFSCNQGKCRYTGIREAERVGCLGGPEAVMVLAGAGLAVAWRRRA</sequence>
<dbReference type="EMBL" id="MH908871">
    <property type="protein sequence ID" value="AYM52319.1"/>
    <property type="molecule type" value="Genomic_DNA"/>
</dbReference>
<feature type="chain" id="PRO_5018781891" description="Lipoprotein" evidence="2">
    <location>
        <begin position="28"/>
        <end position="120"/>
    </location>
</feature>
<evidence type="ECO:0000256" key="2">
    <source>
        <dbReference type="SAM" id="SignalP"/>
    </source>
</evidence>
<accession>A0A3Q8I7V6</accession>
<keyword evidence="2" id="KW-0732">Signal</keyword>
<reference evidence="3" key="1">
    <citation type="journal article" date="2018" name="J. Ind. Microbiol. Biotechnol.">
        <title>Genome mining reveals uncommon alkylpyrones as type III PKS products from myxobacteria.</title>
        <authorList>
            <person name="Hug J.J."/>
            <person name="Panter F."/>
            <person name="Krug D."/>
            <person name="Muller R."/>
        </authorList>
    </citation>
    <scope>NUCLEOTIDE SEQUENCE</scope>
    <source>
        <strain evidence="3">MCy4189</strain>
    </source>
</reference>
<dbReference type="NCBIfam" id="NF041937">
    <property type="entry name" value="MXAN_6627.5_fam"/>
    <property type="match status" value="1"/>
</dbReference>
<evidence type="ECO:0008006" key="4">
    <source>
        <dbReference type="Google" id="ProtNLM"/>
    </source>
</evidence>
<feature type="signal peptide" evidence="2">
    <location>
        <begin position="1"/>
        <end position="27"/>
    </location>
</feature>
<dbReference type="AlphaFoldDB" id="A0A3Q8I7V6"/>
<organism evidence="3">
    <name type="scientific">Hyalangium minutum</name>
    <dbReference type="NCBI Taxonomy" id="394096"/>
    <lineage>
        <taxon>Bacteria</taxon>
        <taxon>Pseudomonadati</taxon>
        <taxon>Myxococcota</taxon>
        <taxon>Myxococcia</taxon>
        <taxon>Myxococcales</taxon>
        <taxon>Cystobacterineae</taxon>
        <taxon>Archangiaceae</taxon>
        <taxon>Hyalangium</taxon>
    </lineage>
</organism>
<proteinExistence type="predicted"/>